<reference evidence="4 5" key="1">
    <citation type="submission" date="2017-11" db="EMBL/GenBank/DDBJ databases">
        <title>Genomic Encyclopedia of Archaeal and Bacterial Type Strains, Phase II (KMG-II): From Individual Species to Whole Genera.</title>
        <authorList>
            <person name="Goeker M."/>
        </authorList>
    </citation>
    <scope>NUCLEOTIDE SEQUENCE [LARGE SCALE GENOMIC DNA]</scope>
    <source>
        <strain evidence="4 5">DSM 29128</strain>
    </source>
</reference>
<dbReference type="Gene3D" id="3.40.50.150">
    <property type="entry name" value="Vaccinia Virus protein VP39"/>
    <property type="match status" value="1"/>
</dbReference>
<dbReference type="PANTHER" id="PTHR43861">
    <property type="entry name" value="TRANS-ACONITATE 2-METHYLTRANSFERASE-RELATED"/>
    <property type="match status" value="1"/>
</dbReference>
<evidence type="ECO:0000313" key="4">
    <source>
        <dbReference type="EMBL" id="PJI91544.1"/>
    </source>
</evidence>
<evidence type="ECO:0000313" key="5">
    <source>
        <dbReference type="Proteomes" id="UP000228531"/>
    </source>
</evidence>
<dbReference type="GO" id="GO:0008168">
    <property type="term" value="F:methyltransferase activity"/>
    <property type="evidence" value="ECO:0007669"/>
    <property type="project" value="UniProtKB-KW"/>
</dbReference>
<keyword evidence="2 4" id="KW-0808">Transferase</keyword>
<evidence type="ECO:0000256" key="2">
    <source>
        <dbReference type="ARBA" id="ARBA00022679"/>
    </source>
</evidence>
<sequence>MISFSAAIAIALPAVHCSPMQAKDVIPTYERVGQIWAKERNRSLMEKQWLDRFLTAAPRGSGAVRVLDLGCGSGQPMAAYMAERGATLTGVDATETMTRLYTQTLPQAEVIKADMRTLDLARDFDAILAWASFFHLSADDQRAMFARFAAHSTARTTLMFTSGHIAGEAIGQVANAPIYHASLDPAEYQQLLEDNGFKVLRYTPEDPSCGGHTVWLAQYTGT</sequence>
<dbReference type="EMBL" id="PGTY01000001">
    <property type="protein sequence ID" value="PJI91544.1"/>
    <property type="molecule type" value="Genomic_DNA"/>
</dbReference>
<proteinExistence type="predicted"/>
<dbReference type="PANTHER" id="PTHR43861:SF1">
    <property type="entry name" value="TRANS-ACONITATE 2-METHYLTRANSFERASE"/>
    <property type="match status" value="1"/>
</dbReference>
<organism evidence="4 5">
    <name type="scientific">Yoonia maricola</name>
    <dbReference type="NCBI Taxonomy" id="420999"/>
    <lineage>
        <taxon>Bacteria</taxon>
        <taxon>Pseudomonadati</taxon>
        <taxon>Pseudomonadota</taxon>
        <taxon>Alphaproteobacteria</taxon>
        <taxon>Rhodobacterales</taxon>
        <taxon>Paracoccaceae</taxon>
        <taxon>Yoonia</taxon>
    </lineage>
</organism>
<dbReference type="AlphaFoldDB" id="A0A2M8WKU0"/>
<feature type="domain" description="Methyltransferase" evidence="3">
    <location>
        <begin position="66"/>
        <end position="150"/>
    </location>
</feature>
<accession>A0A2M8WKU0</accession>
<comment type="caution">
    <text evidence="4">The sequence shown here is derived from an EMBL/GenBank/DDBJ whole genome shotgun (WGS) entry which is preliminary data.</text>
</comment>
<dbReference type="SUPFAM" id="SSF53335">
    <property type="entry name" value="S-adenosyl-L-methionine-dependent methyltransferases"/>
    <property type="match status" value="1"/>
</dbReference>
<gene>
    <name evidence="4" type="ORF">BC777_0375</name>
</gene>
<dbReference type="InterPro" id="IPR041698">
    <property type="entry name" value="Methyltransf_25"/>
</dbReference>
<evidence type="ECO:0000256" key="1">
    <source>
        <dbReference type="ARBA" id="ARBA00022603"/>
    </source>
</evidence>
<evidence type="ECO:0000259" key="3">
    <source>
        <dbReference type="Pfam" id="PF13649"/>
    </source>
</evidence>
<dbReference type="GO" id="GO:0032259">
    <property type="term" value="P:methylation"/>
    <property type="evidence" value="ECO:0007669"/>
    <property type="project" value="UniProtKB-KW"/>
</dbReference>
<dbReference type="CDD" id="cd02440">
    <property type="entry name" value="AdoMet_MTases"/>
    <property type="match status" value="1"/>
</dbReference>
<dbReference type="Proteomes" id="UP000228531">
    <property type="component" value="Unassembled WGS sequence"/>
</dbReference>
<dbReference type="InterPro" id="IPR029063">
    <property type="entry name" value="SAM-dependent_MTases_sf"/>
</dbReference>
<protein>
    <submittedName>
        <fullName evidence="4">Methyltransferase family protein</fullName>
    </submittedName>
</protein>
<keyword evidence="5" id="KW-1185">Reference proteome</keyword>
<dbReference type="RefSeq" id="WP_245834119.1">
    <property type="nucleotide sequence ID" value="NZ_PGTY01000001.1"/>
</dbReference>
<keyword evidence="1 4" id="KW-0489">Methyltransferase</keyword>
<dbReference type="Pfam" id="PF13649">
    <property type="entry name" value="Methyltransf_25"/>
    <property type="match status" value="1"/>
</dbReference>
<name>A0A2M8WKU0_9RHOB</name>